<dbReference type="SUPFAM" id="SSF109604">
    <property type="entry name" value="HD-domain/PDEase-like"/>
    <property type="match status" value="1"/>
</dbReference>
<dbReference type="NCBIfam" id="TIGR00277">
    <property type="entry name" value="HDIG"/>
    <property type="match status" value="1"/>
</dbReference>
<reference evidence="2" key="1">
    <citation type="submission" date="2015-04" db="EMBL/GenBank/DDBJ databases">
        <authorList>
            <person name="Syromyatnikov M.Y."/>
            <person name="Popov V.N."/>
        </authorList>
    </citation>
    <scope>NUCLEOTIDE SEQUENCE</scope>
    <source>
        <strain evidence="2">MO-1</strain>
    </source>
</reference>
<name>A0A1S7LMH3_MAGMO</name>
<dbReference type="SMART" id="SM00471">
    <property type="entry name" value="HDc"/>
    <property type="match status" value="1"/>
</dbReference>
<dbReference type="EMBL" id="LO017727">
    <property type="protein sequence ID" value="CRH07334.1"/>
    <property type="molecule type" value="Genomic_DNA"/>
</dbReference>
<dbReference type="GO" id="GO:0008081">
    <property type="term" value="F:phosphoric diester hydrolase activity"/>
    <property type="evidence" value="ECO:0007669"/>
    <property type="project" value="UniProtKB-ARBA"/>
</dbReference>
<keyword evidence="2" id="KW-0378">Hydrolase</keyword>
<dbReference type="AlphaFoldDB" id="A0A1S7LMH3"/>
<feature type="domain" description="HD-GYP" evidence="1">
    <location>
        <begin position="154"/>
        <end position="350"/>
    </location>
</feature>
<dbReference type="PANTHER" id="PTHR43155:SF2">
    <property type="entry name" value="CYCLIC DI-GMP PHOSPHODIESTERASE PA4108"/>
    <property type="match status" value="1"/>
</dbReference>
<dbReference type="InterPro" id="IPR003607">
    <property type="entry name" value="HD/PDEase_dom"/>
</dbReference>
<evidence type="ECO:0000259" key="1">
    <source>
        <dbReference type="PROSITE" id="PS51832"/>
    </source>
</evidence>
<dbReference type="InterPro" id="IPR021812">
    <property type="entry name" value="DUF3391"/>
</dbReference>
<sequence>MIKKIPVDRLEPGMYVHDFNNGWNEDAREGKDPNALPKQMMIGTDADMRRIQKDGSLREVYIDTDKGKDVEGGQSVADVEAELAAQMMELADDEDDLSGLKIDVPKKPMEEELEHAAEVKDKARRLVGDMLEDARLGKTITLGPVKDNMKEMVESMFSNRDAMMSLSMIKSKDEYTFMHSVNVGVFLVAFAQALELTPEEIVHVGVGAMLHDIGKMQTPQEVLNKPGKLSDEEFVQMKAHVVHSHEILSKAAGISEISIHIAGRHHERWDGSGYPHNLKGEEIGKFGQMAAIVDVYDAITSDRCYHKGNSPHHALKRMMEWSKFHFNGELFQRFVQCVGIYPMGTLVRLQNGYLGVVLESNQESLLHPVIKVLIDSKKKKKLKPTVVNLWQHQDKKEWNIAGVEEARKWGVDIKKHMPKPELFQ</sequence>
<evidence type="ECO:0000313" key="2">
    <source>
        <dbReference type="EMBL" id="CRH07334.1"/>
    </source>
</evidence>
<dbReference type="InterPro" id="IPR037522">
    <property type="entry name" value="HD_GYP_dom"/>
</dbReference>
<dbReference type="InterPro" id="IPR006675">
    <property type="entry name" value="HDIG_dom"/>
</dbReference>
<dbReference type="Gene3D" id="1.10.3210.10">
    <property type="entry name" value="Hypothetical protein af1432"/>
    <property type="match status" value="1"/>
</dbReference>
<dbReference type="Pfam" id="PF13487">
    <property type="entry name" value="HD_5"/>
    <property type="match status" value="1"/>
</dbReference>
<accession>A0A1S7LMH3</accession>
<gene>
    <name evidence="2" type="ORF">MAGMO_3194</name>
</gene>
<proteinExistence type="predicted"/>
<protein>
    <submittedName>
        <fullName evidence="2">Putative metal dependent phosphohydrolase</fullName>
    </submittedName>
</protein>
<dbReference type="Pfam" id="PF11871">
    <property type="entry name" value="DUF3391"/>
    <property type="match status" value="1"/>
</dbReference>
<organism evidence="2">
    <name type="scientific">Magnetococcus massalia (strain MO-1)</name>
    <dbReference type="NCBI Taxonomy" id="451514"/>
    <lineage>
        <taxon>Bacteria</taxon>
        <taxon>Pseudomonadati</taxon>
        <taxon>Pseudomonadota</taxon>
        <taxon>Magnetococcia</taxon>
        <taxon>Magnetococcales</taxon>
        <taxon>Magnetococcaceae</taxon>
        <taxon>Magnetococcus</taxon>
    </lineage>
</organism>
<dbReference type="PROSITE" id="PS51832">
    <property type="entry name" value="HD_GYP"/>
    <property type="match status" value="1"/>
</dbReference>
<dbReference type="CDD" id="cd00077">
    <property type="entry name" value="HDc"/>
    <property type="match status" value="1"/>
</dbReference>
<dbReference type="PANTHER" id="PTHR43155">
    <property type="entry name" value="CYCLIC DI-GMP PHOSPHODIESTERASE PA4108-RELATED"/>
    <property type="match status" value="1"/>
</dbReference>